<evidence type="ECO:0000313" key="9">
    <source>
        <dbReference type="EMBL" id="KAF7196895.1"/>
    </source>
</evidence>
<dbReference type="PANTHER" id="PTHR24305">
    <property type="entry name" value="CYTOCHROME P450"/>
    <property type="match status" value="1"/>
</dbReference>
<comment type="similarity">
    <text evidence="2 8">Belongs to the cytochrome P450 family.</text>
</comment>
<evidence type="ECO:0000256" key="4">
    <source>
        <dbReference type="ARBA" id="ARBA00023002"/>
    </source>
</evidence>
<dbReference type="PRINTS" id="PR00385">
    <property type="entry name" value="P450"/>
</dbReference>
<dbReference type="PRINTS" id="PR00463">
    <property type="entry name" value="EP450I"/>
</dbReference>
<evidence type="ECO:0000256" key="2">
    <source>
        <dbReference type="ARBA" id="ARBA00010617"/>
    </source>
</evidence>
<dbReference type="InterPro" id="IPR002401">
    <property type="entry name" value="Cyt_P450_E_grp-I"/>
</dbReference>
<dbReference type="Pfam" id="PF00067">
    <property type="entry name" value="p450"/>
    <property type="match status" value="1"/>
</dbReference>
<comment type="caution">
    <text evidence="9">The sequence shown here is derived from an EMBL/GenBank/DDBJ whole genome shotgun (WGS) entry which is preliminary data.</text>
</comment>
<sequence length="226" mass="25227">MLNSQAFLPFDRNVPHLIATAQNIIGPGTTTTAAFLTRTTFHILNNPRILSNLKAELNAAIPDPAMIPSSPDLEKLPYLTAVIHEGHRISHGVSHRLQRVAREPIIYKTWIIPAGTPVGMTPSIMAMNEDVFPNPKIFDPDRYLDTSGMVRRRKAAFNPFGKGPRSCLGINLATAEAYIILAMMFRRFDFELFETKREDVDVARDYFAALPKVGARGLRVLVRSSE</sequence>
<dbReference type="SUPFAM" id="SSF48264">
    <property type="entry name" value="Cytochrome P450"/>
    <property type="match status" value="1"/>
</dbReference>
<accession>A0A8H6VS67</accession>
<evidence type="ECO:0000256" key="5">
    <source>
        <dbReference type="ARBA" id="ARBA00023004"/>
    </source>
</evidence>
<reference evidence="9" key="1">
    <citation type="submission" date="2020-04" db="EMBL/GenBank/DDBJ databases">
        <title>Draft genome resource of the tomato pathogen Pseudocercospora fuligena.</title>
        <authorList>
            <person name="Zaccaron A."/>
        </authorList>
    </citation>
    <scope>NUCLEOTIDE SEQUENCE</scope>
    <source>
        <strain evidence="9">PF001</strain>
    </source>
</reference>
<dbReference type="CDD" id="cd11062">
    <property type="entry name" value="CYP58-like"/>
    <property type="match status" value="1"/>
</dbReference>
<dbReference type="InterPro" id="IPR036396">
    <property type="entry name" value="Cyt_P450_sf"/>
</dbReference>
<dbReference type="EMBL" id="JABCIY010000022">
    <property type="protein sequence ID" value="KAF7196895.1"/>
    <property type="molecule type" value="Genomic_DNA"/>
</dbReference>
<protein>
    <submittedName>
        <fullName evidence="9">Cytochrome P450 monooxygenase</fullName>
    </submittedName>
</protein>
<keyword evidence="7 8" id="KW-0349">Heme</keyword>
<keyword evidence="3 7" id="KW-0479">Metal-binding</keyword>
<feature type="binding site" description="axial binding residue" evidence="7">
    <location>
        <position position="167"/>
    </location>
    <ligand>
        <name>heme</name>
        <dbReference type="ChEBI" id="CHEBI:30413"/>
    </ligand>
    <ligandPart>
        <name>Fe</name>
        <dbReference type="ChEBI" id="CHEBI:18248"/>
    </ligandPart>
</feature>
<keyword evidence="10" id="KW-1185">Reference proteome</keyword>
<gene>
    <name evidence="9" type="ORF">HII31_01813</name>
</gene>
<keyword evidence="5 7" id="KW-0408">Iron</keyword>
<dbReference type="GO" id="GO:0016705">
    <property type="term" value="F:oxidoreductase activity, acting on paired donors, with incorporation or reduction of molecular oxygen"/>
    <property type="evidence" value="ECO:0007669"/>
    <property type="project" value="InterPro"/>
</dbReference>
<evidence type="ECO:0000256" key="8">
    <source>
        <dbReference type="RuleBase" id="RU000461"/>
    </source>
</evidence>
<dbReference type="PROSITE" id="PS00086">
    <property type="entry name" value="CYTOCHROME_P450"/>
    <property type="match status" value="1"/>
</dbReference>
<dbReference type="GO" id="GO:0005506">
    <property type="term" value="F:iron ion binding"/>
    <property type="evidence" value="ECO:0007669"/>
    <property type="project" value="InterPro"/>
</dbReference>
<dbReference type="GO" id="GO:0004497">
    <property type="term" value="F:monooxygenase activity"/>
    <property type="evidence" value="ECO:0007669"/>
    <property type="project" value="UniProtKB-KW"/>
</dbReference>
<evidence type="ECO:0000313" key="10">
    <source>
        <dbReference type="Proteomes" id="UP000660729"/>
    </source>
</evidence>
<dbReference type="AlphaFoldDB" id="A0A8H6VS67"/>
<keyword evidence="6 8" id="KW-0503">Monooxygenase</keyword>
<organism evidence="9 10">
    <name type="scientific">Pseudocercospora fuligena</name>
    <dbReference type="NCBI Taxonomy" id="685502"/>
    <lineage>
        <taxon>Eukaryota</taxon>
        <taxon>Fungi</taxon>
        <taxon>Dikarya</taxon>
        <taxon>Ascomycota</taxon>
        <taxon>Pezizomycotina</taxon>
        <taxon>Dothideomycetes</taxon>
        <taxon>Dothideomycetidae</taxon>
        <taxon>Mycosphaerellales</taxon>
        <taxon>Mycosphaerellaceae</taxon>
        <taxon>Pseudocercospora</taxon>
    </lineage>
</organism>
<proteinExistence type="inferred from homology"/>
<dbReference type="Gene3D" id="1.10.630.10">
    <property type="entry name" value="Cytochrome P450"/>
    <property type="match status" value="1"/>
</dbReference>
<dbReference type="PANTHER" id="PTHR24305:SF157">
    <property type="entry name" value="N-ACETYLTRYPTOPHAN 6-HYDROXYLASE IVOC-RELATED"/>
    <property type="match status" value="1"/>
</dbReference>
<evidence type="ECO:0000256" key="1">
    <source>
        <dbReference type="ARBA" id="ARBA00001971"/>
    </source>
</evidence>
<keyword evidence="4 8" id="KW-0560">Oxidoreductase</keyword>
<comment type="cofactor">
    <cofactor evidence="1 7">
        <name>heme</name>
        <dbReference type="ChEBI" id="CHEBI:30413"/>
    </cofactor>
</comment>
<evidence type="ECO:0000256" key="3">
    <source>
        <dbReference type="ARBA" id="ARBA00022723"/>
    </source>
</evidence>
<dbReference type="GO" id="GO:0020037">
    <property type="term" value="F:heme binding"/>
    <property type="evidence" value="ECO:0007669"/>
    <property type="project" value="InterPro"/>
</dbReference>
<evidence type="ECO:0000256" key="7">
    <source>
        <dbReference type="PIRSR" id="PIRSR602401-1"/>
    </source>
</evidence>
<dbReference type="OrthoDB" id="3945418at2759"/>
<evidence type="ECO:0000256" key="6">
    <source>
        <dbReference type="ARBA" id="ARBA00023033"/>
    </source>
</evidence>
<dbReference type="InterPro" id="IPR017972">
    <property type="entry name" value="Cyt_P450_CS"/>
</dbReference>
<name>A0A8H6VS67_9PEZI</name>
<dbReference type="InterPro" id="IPR050121">
    <property type="entry name" value="Cytochrome_P450_monoxygenase"/>
</dbReference>
<dbReference type="InterPro" id="IPR001128">
    <property type="entry name" value="Cyt_P450"/>
</dbReference>
<dbReference type="Proteomes" id="UP000660729">
    <property type="component" value="Unassembled WGS sequence"/>
</dbReference>